<dbReference type="PANTHER" id="PTHR43884:SF12">
    <property type="entry name" value="ISOVALERYL-COA DEHYDROGENASE, MITOCHONDRIAL-RELATED"/>
    <property type="match status" value="1"/>
</dbReference>
<dbReference type="InterPro" id="IPR046373">
    <property type="entry name" value="Acyl-CoA_Oxase/DH_mid-dom_sf"/>
</dbReference>
<dbReference type="STRING" id="1313296.SAMN05661091_3242"/>
<reference evidence="3 4" key="1">
    <citation type="submission" date="2017-04" db="EMBL/GenBank/DDBJ databases">
        <authorList>
            <person name="Afonso C.L."/>
            <person name="Miller P.J."/>
            <person name="Scott M.A."/>
            <person name="Spackman E."/>
            <person name="Goraichik I."/>
            <person name="Dimitrov K.M."/>
            <person name="Suarez D.L."/>
            <person name="Swayne D.E."/>
        </authorList>
    </citation>
    <scope>NUCLEOTIDE SEQUENCE [LARGE SCALE GENOMIC DNA]</scope>
    <source>
        <strain evidence="3 4">N3/975</strain>
    </source>
</reference>
<dbReference type="InterPro" id="IPR036250">
    <property type="entry name" value="AcylCo_DH-like_C"/>
</dbReference>
<proteinExistence type="predicted"/>
<dbReference type="SUPFAM" id="SSF47203">
    <property type="entry name" value="Acyl-CoA dehydrogenase C-terminal domain-like"/>
    <property type="match status" value="1"/>
</dbReference>
<feature type="domain" description="Acyl-CoA dehydrogenase C-terminal" evidence="2">
    <location>
        <begin position="228"/>
        <end position="349"/>
    </location>
</feature>
<keyword evidence="4" id="KW-1185">Reference proteome</keyword>
<gene>
    <name evidence="3" type="ORF">SAMN05661091_3242</name>
</gene>
<protein>
    <submittedName>
        <fullName evidence="3">Acyl-CoA dehydrogenase</fullName>
    </submittedName>
</protein>
<dbReference type="Proteomes" id="UP000192940">
    <property type="component" value="Chromosome I"/>
</dbReference>
<dbReference type="PIRSF" id="PIRSF016578">
    <property type="entry name" value="HsaA"/>
    <property type="match status" value="1"/>
</dbReference>
<evidence type="ECO:0000256" key="1">
    <source>
        <dbReference type="ARBA" id="ARBA00023002"/>
    </source>
</evidence>
<organism evidence="3 4">
    <name type="scientific">Paenibacillus uliginis N3/975</name>
    <dbReference type="NCBI Taxonomy" id="1313296"/>
    <lineage>
        <taxon>Bacteria</taxon>
        <taxon>Bacillati</taxon>
        <taxon>Bacillota</taxon>
        <taxon>Bacilli</taxon>
        <taxon>Bacillales</taxon>
        <taxon>Paenibacillaceae</taxon>
        <taxon>Paenibacillus</taxon>
    </lineage>
</organism>
<dbReference type="InterPro" id="IPR013107">
    <property type="entry name" value="Acyl-CoA_DH_C"/>
</dbReference>
<dbReference type="SUPFAM" id="SSF56645">
    <property type="entry name" value="Acyl-CoA dehydrogenase NM domain-like"/>
    <property type="match status" value="1"/>
</dbReference>
<dbReference type="GO" id="GO:0050660">
    <property type="term" value="F:flavin adenine dinucleotide binding"/>
    <property type="evidence" value="ECO:0007669"/>
    <property type="project" value="InterPro"/>
</dbReference>
<sequence>MLLTQQQMNNIREQSLRMEQEGIACEEVLQLIYDLRLFHLFVPNELEGRMTSLPEAVQIFQNCSRIDGSFGWLVTIGAGGGFFASFMIPEVSQRVYAHRTAVIAGSGTPSGTAQRVEGGFLVNGSWKYCSGSTHATVFTANAVVESNGSSGNTRSGEDQEIRSFILLPEQVQIDPDWNAFGLKATSSHRISVTDIFVPDDMTFVITETKAYENEMIYKYPFLPFAQASFAAVTLGIAQHFLESAQELLKQKTDHPYVLSKLNEQQEALRQSEIVFHESIVKSWNDLMQDGQLSPKTEGWVSGQCVSTAQVSLKCGQELFPLLGLSAAMENSTINRTWRDLQTACQHALLRSY</sequence>
<dbReference type="PANTHER" id="PTHR43884">
    <property type="entry name" value="ACYL-COA DEHYDROGENASE"/>
    <property type="match status" value="1"/>
</dbReference>
<dbReference type="InterPro" id="IPR037069">
    <property type="entry name" value="AcylCoA_DH/ox_N_sf"/>
</dbReference>
<dbReference type="Gene3D" id="2.40.110.10">
    <property type="entry name" value="Butyryl-CoA Dehydrogenase, subunit A, domain 2"/>
    <property type="match status" value="1"/>
</dbReference>
<dbReference type="GO" id="GO:0003995">
    <property type="term" value="F:acyl-CoA dehydrogenase activity"/>
    <property type="evidence" value="ECO:0007669"/>
    <property type="project" value="TreeGrafter"/>
</dbReference>
<dbReference type="EMBL" id="LT840184">
    <property type="protein sequence ID" value="SMF85995.1"/>
    <property type="molecule type" value="Genomic_DNA"/>
</dbReference>
<dbReference type="AlphaFoldDB" id="A0A1X7HFX5"/>
<accession>A0A1X7HFX5</accession>
<evidence type="ECO:0000313" key="3">
    <source>
        <dbReference type="EMBL" id="SMF85995.1"/>
    </source>
</evidence>
<dbReference type="Gene3D" id="1.20.140.10">
    <property type="entry name" value="Butyryl-CoA Dehydrogenase, subunit A, domain 3"/>
    <property type="match status" value="1"/>
</dbReference>
<evidence type="ECO:0000313" key="4">
    <source>
        <dbReference type="Proteomes" id="UP000192940"/>
    </source>
</evidence>
<evidence type="ECO:0000259" key="2">
    <source>
        <dbReference type="Pfam" id="PF08028"/>
    </source>
</evidence>
<dbReference type="Gene3D" id="1.10.540.10">
    <property type="entry name" value="Acyl-CoA dehydrogenase/oxidase, N-terminal domain"/>
    <property type="match status" value="1"/>
</dbReference>
<name>A0A1X7HFX5_9BACL</name>
<keyword evidence="1" id="KW-0560">Oxidoreductase</keyword>
<dbReference type="InterPro" id="IPR009100">
    <property type="entry name" value="AcylCoA_DH/oxidase_NM_dom_sf"/>
</dbReference>
<dbReference type="Pfam" id="PF08028">
    <property type="entry name" value="Acyl-CoA_dh_2"/>
    <property type="match status" value="1"/>
</dbReference>